<keyword evidence="9" id="KW-1185">Reference proteome</keyword>
<keyword evidence="3" id="KW-0862">Zinc</keyword>
<feature type="region of interest" description="Disordered" evidence="5">
    <location>
        <begin position="42"/>
        <end position="111"/>
    </location>
</feature>
<dbReference type="PROSITE" id="PS51036">
    <property type="entry name" value="ZF_A20"/>
    <property type="match status" value="1"/>
</dbReference>
<reference evidence="8 9" key="1">
    <citation type="submission" date="2024-08" db="EMBL/GenBank/DDBJ databases">
        <authorList>
            <person name="Cucini C."/>
            <person name="Frati F."/>
        </authorList>
    </citation>
    <scope>NUCLEOTIDE SEQUENCE [LARGE SCALE GENOMIC DNA]</scope>
</reference>
<feature type="domain" description="A20-type" evidence="6">
    <location>
        <begin position="9"/>
        <end position="43"/>
    </location>
</feature>
<evidence type="ECO:0000256" key="1">
    <source>
        <dbReference type="ARBA" id="ARBA00022723"/>
    </source>
</evidence>
<gene>
    <name evidence="8" type="ORF">ODALV1_LOCUS6317</name>
</gene>
<dbReference type="Gene3D" id="1.20.5.4770">
    <property type="match status" value="1"/>
</dbReference>
<proteinExistence type="predicted"/>
<evidence type="ECO:0008006" key="10">
    <source>
        <dbReference type="Google" id="ProtNLM"/>
    </source>
</evidence>
<dbReference type="PANTHER" id="PTHR10634:SF149">
    <property type="entry name" value="AN1-TYPE DOMAIN-CONTAINING PROTEIN-RELATED"/>
    <property type="match status" value="1"/>
</dbReference>
<dbReference type="InterPro" id="IPR002653">
    <property type="entry name" value="Znf_A20"/>
</dbReference>
<evidence type="ECO:0000259" key="6">
    <source>
        <dbReference type="PROSITE" id="PS51036"/>
    </source>
</evidence>
<feature type="compositionally biased region" description="Polar residues" evidence="5">
    <location>
        <begin position="44"/>
        <end position="72"/>
    </location>
</feature>
<dbReference type="Pfam" id="PF01428">
    <property type="entry name" value="zf-AN1"/>
    <property type="match status" value="1"/>
</dbReference>
<protein>
    <recommendedName>
        <fullName evidence="10">AN1-type zinc finger protein 6</fullName>
    </recommendedName>
</protein>
<evidence type="ECO:0000256" key="5">
    <source>
        <dbReference type="SAM" id="MobiDB-lite"/>
    </source>
</evidence>
<accession>A0ABP1Q428</accession>
<dbReference type="SUPFAM" id="SSF118310">
    <property type="entry name" value="AN1-like Zinc finger"/>
    <property type="match status" value="1"/>
</dbReference>
<dbReference type="Proteomes" id="UP001642540">
    <property type="component" value="Unassembled WGS sequence"/>
</dbReference>
<keyword evidence="1" id="KW-0479">Metal-binding</keyword>
<feature type="compositionally biased region" description="Basic and acidic residues" evidence="5">
    <location>
        <begin position="74"/>
        <end position="86"/>
    </location>
</feature>
<dbReference type="SMART" id="SM00154">
    <property type="entry name" value="ZnF_AN1"/>
    <property type="match status" value="1"/>
</dbReference>
<dbReference type="EMBL" id="CAXLJM020000019">
    <property type="protein sequence ID" value="CAL8086052.1"/>
    <property type="molecule type" value="Genomic_DNA"/>
</dbReference>
<dbReference type="SMART" id="SM00259">
    <property type="entry name" value="ZnF_A20"/>
    <property type="match status" value="1"/>
</dbReference>
<comment type="caution">
    <text evidence="8">The sequence shown here is derived from an EMBL/GenBank/DDBJ whole genome shotgun (WGS) entry which is preliminary data.</text>
</comment>
<evidence type="ECO:0000256" key="2">
    <source>
        <dbReference type="ARBA" id="ARBA00022771"/>
    </source>
</evidence>
<evidence type="ECO:0000256" key="4">
    <source>
        <dbReference type="PROSITE-ProRule" id="PRU00449"/>
    </source>
</evidence>
<sequence>MEGGSNGMEENSSRCRAGCGYFGNPATDGLCSVCYKEVVKKKQQSPTDSLIPSPQRITSSCESLSSPVPKQPQSRRDAESESKGPVEKNLTSSAVPSLKADPIPGTSTNETSGCDLKKKNRCQLCNKKLGLTGFECRCGGFFCATHRYSDKHGCTFDYRQLGAEQIRKNNPVVIAEKIRKI</sequence>
<dbReference type="InterPro" id="IPR050652">
    <property type="entry name" value="AN1_A20_ZnFinger"/>
</dbReference>
<name>A0ABP1Q428_9HEXA</name>
<evidence type="ECO:0000313" key="8">
    <source>
        <dbReference type="EMBL" id="CAL8086052.1"/>
    </source>
</evidence>
<evidence type="ECO:0000313" key="9">
    <source>
        <dbReference type="Proteomes" id="UP001642540"/>
    </source>
</evidence>
<keyword evidence="2 4" id="KW-0863">Zinc-finger</keyword>
<dbReference type="InterPro" id="IPR000058">
    <property type="entry name" value="Znf_AN1"/>
</dbReference>
<dbReference type="SUPFAM" id="SSF57716">
    <property type="entry name" value="Glucocorticoid receptor-like (DNA-binding domain)"/>
    <property type="match status" value="1"/>
</dbReference>
<evidence type="ECO:0000259" key="7">
    <source>
        <dbReference type="PROSITE" id="PS51039"/>
    </source>
</evidence>
<dbReference type="PANTHER" id="PTHR10634">
    <property type="entry name" value="AN1-TYPE ZINC FINGER PROTEIN"/>
    <property type="match status" value="1"/>
</dbReference>
<dbReference type="PROSITE" id="PS51039">
    <property type="entry name" value="ZF_AN1"/>
    <property type="match status" value="1"/>
</dbReference>
<dbReference type="Pfam" id="PF01754">
    <property type="entry name" value="zf-A20"/>
    <property type="match status" value="1"/>
</dbReference>
<dbReference type="Gene3D" id="4.10.1110.10">
    <property type="entry name" value="AN1-like Zinc finger"/>
    <property type="match status" value="1"/>
</dbReference>
<dbReference type="InterPro" id="IPR035896">
    <property type="entry name" value="AN1-like_Znf"/>
</dbReference>
<organism evidence="8 9">
    <name type="scientific">Orchesella dallaii</name>
    <dbReference type="NCBI Taxonomy" id="48710"/>
    <lineage>
        <taxon>Eukaryota</taxon>
        <taxon>Metazoa</taxon>
        <taxon>Ecdysozoa</taxon>
        <taxon>Arthropoda</taxon>
        <taxon>Hexapoda</taxon>
        <taxon>Collembola</taxon>
        <taxon>Entomobryomorpha</taxon>
        <taxon>Entomobryoidea</taxon>
        <taxon>Orchesellidae</taxon>
        <taxon>Orchesellinae</taxon>
        <taxon>Orchesella</taxon>
    </lineage>
</organism>
<evidence type="ECO:0000256" key="3">
    <source>
        <dbReference type="ARBA" id="ARBA00022833"/>
    </source>
</evidence>
<feature type="domain" description="AN1-type" evidence="7">
    <location>
        <begin position="116"/>
        <end position="162"/>
    </location>
</feature>